<proteinExistence type="predicted"/>
<reference evidence="1" key="1">
    <citation type="submission" date="2023-10" db="EMBL/GenBank/DDBJ databases">
        <authorList>
            <person name="Chen Y."/>
            <person name="Shah S."/>
            <person name="Dougan E. K."/>
            <person name="Thang M."/>
            <person name="Chan C."/>
        </authorList>
    </citation>
    <scope>NUCLEOTIDE SEQUENCE [LARGE SCALE GENOMIC DNA]</scope>
</reference>
<feature type="non-terminal residue" evidence="1">
    <location>
        <position position="1"/>
    </location>
</feature>
<gene>
    <name evidence="1" type="ORF">PCOR1329_LOCUS1590</name>
</gene>
<feature type="non-terminal residue" evidence="1">
    <location>
        <position position="256"/>
    </location>
</feature>
<name>A0ABN9PE06_9DINO</name>
<organism evidence="1 2">
    <name type="scientific">Prorocentrum cordatum</name>
    <dbReference type="NCBI Taxonomy" id="2364126"/>
    <lineage>
        <taxon>Eukaryota</taxon>
        <taxon>Sar</taxon>
        <taxon>Alveolata</taxon>
        <taxon>Dinophyceae</taxon>
        <taxon>Prorocentrales</taxon>
        <taxon>Prorocentraceae</taxon>
        <taxon>Prorocentrum</taxon>
    </lineage>
</organism>
<comment type="caution">
    <text evidence="1">The sequence shown here is derived from an EMBL/GenBank/DDBJ whole genome shotgun (WGS) entry which is preliminary data.</text>
</comment>
<protein>
    <submittedName>
        <fullName evidence="1">Uncharacterized protein</fullName>
    </submittedName>
</protein>
<keyword evidence="2" id="KW-1185">Reference proteome</keyword>
<evidence type="ECO:0000313" key="2">
    <source>
        <dbReference type="Proteomes" id="UP001189429"/>
    </source>
</evidence>
<dbReference type="Proteomes" id="UP001189429">
    <property type="component" value="Unassembled WGS sequence"/>
</dbReference>
<evidence type="ECO:0000313" key="1">
    <source>
        <dbReference type="EMBL" id="CAK0790265.1"/>
    </source>
</evidence>
<accession>A0ABN9PE06</accession>
<dbReference type="EMBL" id="CAUYUJ010000387">
    <property type="protein sequence ID" value="CAK0790265.1"/>
    <property type="molecule type" value="Genomic_DNA"/>
</dbReference>
<sequence>QQYEDKAAESAASQEELSNIQLEVTTARSVVMVSRVAAARAGDVAEALQRLQQVVQGVPSAVLAGNRATAFSARPTHFGELQTAFEQHKQSQRVQDSMDHAKRLSVACLQEHHPSGTFVTPSDGTYRDPKTGYATQIDYFMASDGLGAVMDDARVVGGFPPRSAMESLMTAMISFKLTLSERVMFAPFDSFYQHTQLIDRALDIYADDVAVAIVAALKTIVTDCGQVLDFRSAAAPAVEEVGHASSLRRLWEQWAE</sequence>